<protein>
    <submittedName>
        <fullName evidence="1">Jg25902 protein</fullName>
    </submittedName>
</protein>
<dbReference type="OrthoDB" id="7487108at2759"/>
<feature type="non-terminal residue" evidence="1">
    <location>
        <position position="36"/>
    </location>
</feature>
<dbReference type="AlphaFoldDB" id="A0A8S4QTR9"/>
<comment type="caution">
    <text evidence="1">The sequence shown here is derived from an EMBL/GenBank/DDBJ whole genome shotgun (WGS) entry which is preliminary data.</text>
</comment>
<evidence type="ECO:0000313" key="2">
    <source>
        <dbReference type="Proteomes" id="UP000838756"/>
    </source>
</evidence>
<reference evidence="1" key="1">
    <citation type="submission" date="2022-03" db="EMBL/GenBank/DDBJ databases">
        <authorList>
            <person name="Lindestad O."/>
        </authorList>
    </citation>
    <scope>NUCLEOTIDE SEQUENCE</scope>
</reference>
<gene>
    <name evidence="1" type="primary">jg25902</name>
    <name evidence="1" type="ORF">PAEG_LOCUS4316</name>
</gene>
<evidence type="ECO:0000313" key="1">
    <source>
        <dbReference type="EMBL" id="CAH2216265.1"/>
    </source>
</evidence>
<keyword evidence="2" id="KW-1185">Reference proteome</keyword>
<sequence>MCENTAGDESAEAMVVPGAAARRGGLVAPHQLAQQL</sequence>
<organism evidence="1 2">
    <name type="scientific">Pararge aegeria aegeria</name>
    <dbReference type="NCBI Taxonomy" id="348720"/>
    <lineage>
        <taxon>Eukaryota</taxon>
        <taxon>Metazoa</taxon>
        <taxon>Ecdysozoa</taxon>
        <taxon>Arthropoda</taxon>
        <taxon>Hexapoda</taxon>
        <taxon>Insecta</taxon>
        <taxon>Pterygota</taxon>
        <taxon>Neoptera</taxon>
        <taxon>Endopterygota</taxon>
        <taxon>Lepidoptera</taxon>
        <taxon>Glossata</taxon>
        <taxon>Ditrysia</taxon>
        <taxon>Papilionoidea</taxon>
        <taxon>Nymphalidae</taxon>
        <taxon>Satyrinae</taxon>
        <taxon>Satyrini</taxon>
        <taxon>Parargina</taxon>
        <taxon>Pararge</taxon>
    </lineage>
</organism>
<dbReference type="EMBL" id="CAKXAJ010014688">
    <property type="protein sequence ID" value="CAH2216265.1"/>
    <property type="molecule type" value="Genomic_DNA"/>
</dbReference>
<proteinExistence type="predicted"/>
<name>A0A8S4QTR9_9NEOP</name>
<accession>A0A8S4QTR9</accession>
<dbReference type="Proteomes" id="UP000838756">
    <property type="component" value="Unassembled WGS sequence"/>
</dbReference>